<organism evidence="20 21">
    <name type="scientific">Streptobacillus moniliformis (strain ATCC 14647 / DSM 12112 / NCTC 10651 / 9901)</name>
    <dbReference type="NCBI Taxonomy" id="519441"/>
    <lineage>
        <taxon>Bacteria</taxon>
        <taxon>Fusobacteriati</taxon>
        <taxon>Fusobacteriota</taxon>
        <taxon>Fusobacteriia</taxon>
        <taxon>Fusobacteriales</taxon>
        <taxon>Leptotrichiaceae</taxon>
        <taxon>Streptobacillus</taxon>
    </lineage>
</organism>
<dbReference type="UniPathway" id="UPA00973"/>
<keyword evidence="4 18" id="KW-0963">Cytoplasm</keyword>
<dbReference type="GO" id="GO:0005737">
    <property type="term" value="C:cytoplasm"/>
    <property type="evidence" value="ECO:0007669"/>
    <property type="project" value="UniProtKB-SubCell"/>
</dbReference>
<dbReference type="PANTHER" id="PTHR43584">
    <property type="entry name" value="NUCLEOTIDYL TRANSFERASE"/>
    <property type="match status" value="1"/>
</dbReference>
<comment type="pathway">
    <text evidence="18">Bacterial outer membrane biogenesis; LPS lipid A biosynthesis.</text>
</comment>
<dbReference type="GO" id="GO:0016020">
    <property type="term" value="C:membrane"/>
    <property type="evidence" value="ECO:0007669"/>
    <property type="project" value="GOC"/>
</dbReference>
<evidence type="ECO:0000256" key="9">
    <source>
        <dbReference type="ARBA" id="ARBA00022842"/>
    </source>
</evidence>
<evidence type="ECO:0000256" key="5">
    <source>
        <dbReference type="ARBA" id="ARBA00022679"/>
    </source>
</evidence>
<dbReference type="HAMAP" id="MF_01631">
    <property type="entry name" value="GlmU"/>
    <property type="match status" value="1"/>
</dbReference>
<dbReference type="GO" id="GO:0009245">
    <property type="term" value="P:lipid A biosynthetic process"/>
    <property type="evidence" value="ECO:0007669"/>
    <property type="project" value="UniProtKB-UniRule"/>
</dbReference>
<feature type="binding site" evidence="18">
    <location>
        <position position="153"/>
    </location>
    <ligand>
        <name>UDP-N-acetyl-alpha-D-glucosamine</name>
        <dbReference type="ChEBI" id="CHEBI:57705"/>
    </ligand>
</feature>
<dbReference type="NCBIfam" id="TIGR01173">
    <property type="entry name" value="glmU"/>
    <property type="match status" value="1"/>
</dbReference>
<feature type="binding site" evidence="18">
    <location>
        <position position="168"/>
    </location>
    <ligand>
        <name>UDP-N-acetyl-alpha-D-glucosamine</name>
        <dbReference type="ChEBI" id="CHEBI:57705"/>
    </ligand>
</feature>
<protein>
    <recommendedName>
        <fullName evidence="18">Bifunctional protein GlmU</fullName>
    </recommendedName>
    <domain>
        <recommendedName>
            <fullName evidence="18">UDP-N-acetylglucosamine pyrophosphorylase</fullName>
            <ecNumber evidence="18">2.7.7.23</ecNumber>
        </recommendedName>
        <alternativeName>
            <fullName evidence="18">N-acetylglucosamine-1-phosphate uridyltransferase</fullName>
        </alternativeName>
    </domain>
    <domain>
        <recommendedName>
            <fullName evidence="18">Glucosamine-1-phosphate N-acetyltransferase</fullName>
            <ecNumber evidence="18">2.3.1.157</ecNumber>
        </recommendedName>
    </domain>
</protein>
<keyword evidence="6 18" id="KW-0548">Nucleotidyltransferase</keyword>
<dbReference type="GO" id="GO:0009252">
    <property type="term" value="P:peptidoglycan biosynthetic process"/>
    <property type="evidence" value="ECO:0007669"/>
    <property type="project" value="UniProtKB-UniRule"/>
</dbReference>
<feature type="binding site" evidence="18">
    <location>
        <begin position="77"/>
        <end position="78"/>
    </location>
    <ligand>
        <name>UDP-N-acetyl-alpha-D-glucosamine</name>
        <dbReference type="ChEBI" id="CHEBI:57705"/>
    </ligand>
</feature>
<dbReference type="Pfam" id="PF14602">
    <property type="entry name" value="Hexapep_2"/>
    <property type="match status" value="1"/>
</dbReference>
<dbReference type="Proteomes" id="UP000002072">
    <property type="component" value="Chromosome"/>
</dbReference>
<dbReference type="GO" id="GO:0003977">
    <property type="term" value="F:UDP-N-acetylglucosamine diphosphorylase activity"/>
    <property type="evidence" value="ECO:0007669"/>
    <property type="project" value="UniProtKB-UniRule"/>
</dbReference>
<evidence type="ECO:0000256" key="7">
    <source>
        <dbReference type="ARBA" id="ARBA00022723"/>
    </source>
</evidence>
<evidence type="ECO:0000256" key="12">
    <source>
        <dbReference type="ARBA" id="ARBA00023268"/>
    </source>
</evidence>
<dbReference type="Pfam" id="PF12804">
    <property type="entry name" value="NTP_transf_3"/>
    <property type="match status" value="1"/>
</dbReference>
<feature type="region of interest" description="Linker" evidence="18">
    <location>
        <begin position="229"/>
        <end position="249"/>
    </location>
</feature>
<feature type="binding site" evidence="18">
    <location>
        <position position="226"/>
    </location>
    <ligand>
        <name>UDP-N-acetyl-alpha-D-glucosamine</name>
        <dbReference type="ChEBI" id="CHEBI:57705"/>
    </ligand>
</feature>
<evidence type="ECO:0000313" key="20">
    <source>
        <dbReference type="EMBL" id="ACZ01871.1"/>
    </source>
</evidence>
<evidence type="ECO:0000256" key="13">
    <source>
        <dbReference type="ARBA" id="ARBA00023315"/>
    </source>
</evidence>
<dbReference type="InterPro" id="IPR011004">
    <property type="entry name" value="Trimer_LpxA-like_sf"/>
</dbReference>
<feature type="binding site" evidence="18">
    <location>
        <position position="72"/>
    </location>
    <ligand>
        <name>UDP-N-acetyl-alpha-D-glucosamine</name>
        <dbReference type="ChEBI" id="CHEBI:57705"/>
    </ligand>
</feature>
<keyword evidence="8 18" id="KW-0677">Repeat</keyword>
<dbReference type="Gene3D" id="2.160.10.10">
    <property type="entry name" value="Hexapeptide repeat proteins"/>
    <property type="match status" value="1"/>
</dbReference>
<comment type="catalytic activity">
    <reaction evidence="16 18">
        <text>N-acetyl-alpha-D-glucosamine 1-phosphate + UTP + H(+) = UDP-N-acetyl-alpha-D-glucosamine + diphosphate</text>
        <dbReference type="Rhea" id="RHEA:13509"/>
        <dbReference type="ChEBI" id="CHEBI:15378"/>
        <dbReference type="ChEBI" id="CHEBI:33019"/>
        <dbReference type="ChEBI" id="CHEBI:46398"/>
        <dbReference type="ChEBI" id="CHEBI:57705"/>
        <dbReference type="ChEBI" id="CHEBI:57776"/>
        <dbReference type="EC" id="2.7.7.23"/>
    </reaction>
</comment>
<evidence type="ECO:0000256" key="15">
    <source>
        <dbReference type="ARBA" id="ARBA00048247"/>
    </source>
</evidence>
<keyword evidence="12 18" id="KW-0511">Multifunctional enzyme</keyword>
<feature type="binding site" evidence="18">
    <location>
        <begin position="10"/>
        <end position="13"/>
    </location>
    <ligand>
        <name>UDP-N-acetyl-alpha-D-glucosamine</name>
        <dbReference type="ChEBI" id="CHEBI:57705"/>
    </ligand>
</feature>
<sequence length="450" mass="49690">MGDFVISIILAAGKGTRMKSNISKLMHKVNGQPMIVKLVNTLNKAGLKKNILILGYLKEQILEVLDNEYVIQEEQLGTGHAVIIAKNKILENDDDILICNGDGPLLTVETINKMKEKFEKDSLDCLILSCEVNNPFGYGRIIKENGKVTNIIEEVDATVEQKNIKEINAGVYLFKKTSLLSILDKFNNDNKKREYYLTDAVKLLNEEKLKVDSLVLEDEKEMLGVNSKSQLAEVSKILREKKNEELMKSGTILIDPNNTYIEEDVVIGEDTIIYPNVYIEKGTRIGNNCIIHSGTRIENSIIGNNVTIDNSVVELSVIEDNVSIGPFAHIRPNSLLKEKSKIGNFVEIKKSTLHKGVKCGHLTYIGDSEIGENTNIGAGTITCNYDGSKKHKTNIGKNCFIGSNSIIVSPVEIGENVLTAAGSVITKDIPNDSIAFGRAKQVNKIGMNKK</sequence>
<comment type="cofactor">
    <cofactor evidence="18">
        <name>Mg(2+)</name>
        <dbReference type="ChEBI" id="CHEBI:18420"/>
    </cofactor>
    <text evidence="18">Binds 1 Mg(2+) ion per subunit.</text>
</comment>
<feature type="binding site" evidence="18">
    <location>
        <position position="438"/>
    </location>
    <ligand>
        <name>acetyl-CoA</name>
        <dbReference type="ChEBI" id="CHEBI:57288"/>
    </ligand>
</feature>
<dbReference type="EC" id="2.3.1.157" evidence="18"/>
<proteinExistence type="inferred from homology"/>
<comment type="similarity">
    <text evidence="3 18">In the N-terminal section; belongs to the N-acetylglucosamine-1-phosphate uridyltransferase family.</text>
</comment>
<dbReference type="GO" id="GO:0019134">
    <property type="term" value="F:glucosamine-1-phosphate N-acetyltransferase activity"/>
    <property type="evidence" value="ECO:0007669"/>
    <property type="project" value="UniProtKB-UniRule"/>
</dbReference>
<evidence type="ECO:0000256" key="16">
    <source>
        <dbReference type="ARBA" id="ARBA00048493"/>
    </source>
</evidence>
<dbReference type="SUPFAM" id="SSF53448">
    <property type="entry name" value="Nucleotide-diphospho-sugar transferases"/>
    <property type="match status" value="1"/>
</dbReference>
<dbReference type="EMBL" id="CP001779">
    <property type="protein sequence ID" value="ACZ01871.1"/>
    <property type="molecule type" value="Genomic_DNA"/>
</dbReference>
<evidence type="ECO:0000256" key="10">
    <source>
        <dbReference type="ARBA" id="ARBA00022960"/>
    </source>
</evidence>
<feature type="region of interest" description="Pyrophosphorylase" evidence="18">
    <location>
        <begin position="1"/>
        <end position="228"/>
    </location>
</feature>
<dbReference type="KEGG" id="smf:Smon_1438"/>
<evidence type="ECO:0000256" key="17">
    <source>
        <dbReference type="ARBA" id="ARBA00049628"/>
    </source>
</evidence>
<keyword evidence="5 18" id="KW-0808">Transferase</keyword>
<keyword evidence="21" id="KW-1185">Reference proteome</keyword>
<dbReference type="GO" id="GO:0000902">
    <property type="term" value="P:cell morphogenesis"/>
    <property type="evidence" value="ECO:0007669"/>
    <property type="project" value="UniProtKB-UniRule"/>
</dbReference>
<comment type="catalytic activity">
    <reaction evidence="15 18">
        <text>alpha-D-glucosamine 1-phosphate + acetyl-CoA = N-acetyl-alpha-D-glucosamine 1-phosphate + CoA + H(+)</text>
        <dbReference type="Rhea" id="RHEA:13725"/>
        <dbReference type="ChEBI" id="CHEBI:15378"/>
        <dbReference type="ChEBI" id="CHEBI:57287"/>
        <dbReference type="ChEBI" id="CHEBI:57288"/>
        <dbReference type="ChEBI" id="CHEBI:57776"/>
        <dbReference type="ChEBI" id="CHEBI:58516"/>
        <dbReference type="EC" id="2.3.1.157"/>
    </reaction>
</comment>
<feature type="binding site" evidence="18">
    <location>
        <position position="331"/>
    </location>
    <ligand>
        <name>UDP-N-acetyl-alpha-D-glucosamine</name>
        <dbReference type="ChEBI" id="CHEBI:57705"/>
    </ligand>
</feature>
<name>D1AVW1_STRM9</name>
<feature type="binding site" evidence="18">
    <location>
        <position position="364"/>
    </location>
    <ligand>
        <name>UDP-N-acetyl-alpha-D-glucosamine</name>
        <dbReference type="ChEBI" id="CHEBI:57705"/>
    </ligand>
</feature>
<dbReference type="AlphaFoldDB" id="D1AVW1"/>
<feature type="binding site" evidence="18">
    <location>
        <position position="375"/>
    </location>
    <ligand>
        <name>UDP-N-acetyl-alpha-D-glucosamine</name>
        <dbReference type="ChEBI" id="CHEBI:57705"/>
    </ligand>
</feature>
<comment type="pathway">
    <text evidence="18">Nucleotide-sugar biosynthesis; UDP-N-acetyl-alpha-D-glucosamine biosynthesis; N-acetyl-alpha-D-glucosamine 1-phosphate from alpha-D-glucosamine 6-phosphate (route II): step 2/2.</text>
</comment>
<evidence type="ECO:0000256" key="3">
    <source>
        <dbReference type="ARBA" id="ARBA00007947"/>
    </source>
</evidence>
<keyword evidence="10 18" id="KW-0133">Cell shape</keyword>
<dbReference type="UniPathway" id="UPA00113">
    <property type="reaction ID" value="UER00532"/>
</dbReference>
<evidence type="ECO:0000256" key="14">
    <source>
        <dbReference type="ARBA" id="ARBA00023316"/>
    </source>
</evidence>
<evidence type="ECO:0000256" key="8">
    <source>
        <dbReference type="ARBA" id="ARBA00022737"/>
    </source>
</evidence>
<dbReference type="GO" id="GO:0071555">
    <property type="term" value="P:cell wall organization"/>
    <property type="evidence" value="ECO:0007669"/>
    <property type="project" value="UniProtKB-KW"/>
</dbReference>
<evidence type="ECO:0000256" key="2">
    <source>
        <dbReference type="ARBA" id="ARBA00007707"/>
    </source>
</evidence>
<evidence type="ECO:0000256" key="18">
    <source>
        <dbReference type="HAMAP-Rule" id="MF_01631"/>
    </source>
</evidence>
<feature type="binding site" evidence="18">
    <location>
        <position position="226"/>
    </location>
    <ligand>
        <name>Mg(2+)</name>
        <dbReference type="ChEBI" id="CHEBI:18420"/>
    </ligand>
</feature>
<dbReference type="InterPro" id="IPR050065">
    <property type="entry name" value="GlmU-like"/>
</dbReference>
<dbReference type="GO" id="GO:0000287">
    <property type="term" value="F:magnesium ion binding"/>
    <property type="evidence" value="ECO:0007669"/>
    <property type="project" value="UniProtKB-UniRule"/>
</dbReference>
<dbReference type="Pfam" id="PF00132">
    <property type="entry name" value="Hexapep"/>
    <property type="match status" value="1"/>
</dbReference>
<dbReference type="CDD" id="cd02540">
    <property type="entry name" value="GT2_GlmU_N_bac"/>
    <property type="match status" value="1"/>
</dbReference>
<dbReference type="SUPFAM" id="SSF51161">
    <property type="entry name" value="Trimeric LpxA-like enzymes"/>
    <property type="match status" value="1"/>
</dbReference>
<dbReference type="Gene3D" id="3.90.550.10">
    <property type="entry name" value="Spore Coat Polysaccharide Biosynthesis Protein SpsA, Chain A"/>
    <property type="match status" value="1"/>
</dbReference>
<dbReference type="InterPro" id="IPR025877">
    <property type="entry name" value="MobA-like_NTP_Trfase"/>
</dbReference>
<gene>
    <name evidence="18" type="primary">glmU</name>
    <name evidence="20" type="ordered locus">Smon_1438</name>
</gene>
<keyword evidence="14 18" id="KW-0961">Cell wall biogenesis/degradation</keyword>
<keyword evidence="7 18" id="KW-0479">Metal-binding</keyword>
<feature type="binding site" evidence="18">
    <location>
        <position position="403"/>
    </location>
    <ligand>
        <name>acetyl-CoA</name>
        <dbReference type="ChEBI" id="CHEBI:57288"/>
    </ligand>
</feature>
<evidence type="ECO:0000256" key="1">
    <source>
        <dbReference type="ARBA" id="ARBA00004496"/>
    </source>
</evidence>
<dbReference type="InterPro" id="IPR029044">
    <property type="entry name" value="Nucleotide-diphossugar_trans"/>
</dbReference>
<comment type="pathway">
    <text evidence="18">Nucleotide-sugar biosynthesis; UDP-N-acetyl-alpha-D-glucosamine biosynthesis; UDP-N-acetyl-alpha-D-glucosamine from N-acetyl-alpha-D-glucosamine 1-phosphate: step 1/1.</text>
</comment>
<reference evidence="20 21" key="1">
    <citation type="journal article" date="2009" name="Stand. Genomic Sci.">
        <title>Complete genome sequence of Streptobacillus moniliformis type strain (9901T).</title>
        <authorList>
            <person name="Nolan M."/>
            <person name="Gronow S."/>
            <person name="Lapidus A."/>
            <person name="Ivanova N."/>
            <person name="Copeland A."/>
            <person name="Lucas S."/>
            <person name="Del Rio T.G."/>
            <person name="Chen F."/>
            <person name="Tice H."/>
            <person name="Pitluck S."/>
            <person name="Cheng J.F."/>
            <person name="Sims D."/>
            <person name="Meincke L."/>
            <person name="Bruce D."/>
            <person name="Goodwin L."/>
            <person name="Brettin T."/>
            <person name="Han C."/>
            <person name="Detter J.C."/>
            <person name="Ovchinikova G."/>
            <person name="Pati A."/>
            <person name="Mavromatis K."/>
            <person name="Mikhailova N."/>
            <person name="Chen A."/>
            <person name="Palaniappan K."/>
            <person name="Land M."/>
            <person name="Hauser L."/>
            <person name="Chang Y.J."/>
            <person name="Jeffries C.D."/>
            <person name="Rohde M."/>
            <person name="Sproer C."/>
            <person name="Goker M."/>
            <person name="Bristow J."/>
            <person name="Eisen J.A."/>
            <person name="Markowitz V."/>
            <person name="Hugenholtz P."/>
            <person name="Kyrpides N.C."/>
            <person name="Klenk H.P."/>
            <person name="Chain P."/>
        </authorList>
    </citation>
    <scope>NUCLEOTIDE SEQUENCE [LARGE SCALE GENOMIC DNA]</scope>
    <source>
        <strain evidence="21">ATCC 14647 / DSM 12112 / NCTC 10651 / 9901</strain>
    </source>
</reference>
<dbReference type="GO" id="GO:0008360">
    <property type="term" value="P:regulation of cell shape"/>
    <property type="evidence" value="ECO:0007669"/>
    <property type="project" value="UniProtKB-KW"/>
</dbReference>
<comment type="caution">
    <text evidence="18">Lacks conserved residue(s) required for the propagation of feature annotation.</text>
</comment>
<feature type="binding site" evidence="18">
    <location>
        <position position="102"/>
    </location>
    <ligand>
        <name>Mg(2+)</name>
        <dbReference type="ChEBI" id="CHEBI:18420"/>
    </ligand>
</feature>
<comment type="subunit">
    <text evidence="18">Homotrimer.</text>
</comment>
<dbReference type="HOGENOM" id="CLU_029499_15_2_0"/>
<dbReference type="GO" id="GO:0006048">
    <property type="term" value="P:UDP-N-acetylglucosamine biosynthetic process"/>
    <property type="evidence" value="ECO:0007669"/>
    <property type="project" value="UniProtKB-UniPathway"/>
</dbReference>
<comment type="subcellular location">
    <subcellularLocation>
        <location evidence="1 18">Cytoplasm</location>
    </subcellularLocation>
</comment>
<dbReference type="InterPro" id="IPR001451">
    <property type="entry name" value="Hexapep"/>
</dbReference>
<dbReference type="eggNOG" id="COG1207">
    <property type="taxonomic scope" value="Bacteria"/>
</dbReference>
<feature type="binding site" evidence="18">
    <location>
        <position position="139"/>
    </location>
    <ligand>
        <name>UDP-N-acetyl-alpha-D-glucosamine</name>
        <dbReference type="ChEBI" id="CHEBI:57705"/>
    </ligand>
</feature>
<evidence type="ECO:0000259" key="19">
    <source>
        <dbReference type="Pfam" id="PF12804"/>
    </source>
</evidence>
<dbReference type="PANTHER" id="PTHR43584:SF3">
    <property type="entry name" value="BIFUNCTIONAL PROTEIN GLMU"/>
    <property type="match status" value="1"/>
</dbReference>
<comment type="similarity">
    <text evidence="2 18">In the C-terminal section; belongs to the transferase hexapeptide repeat family.</text>
</comment>
<feature type="active site" description="Proton acceptor" evidence="18">
    <location>
        <position position="361"/>
    </location>
</feature>
<feature type="binding site" evidence="18">
    <location>
        <begin position="384"/>
        <end position="385"/>
    </location>
    <ligand>
        <name>acetyl-CoA</name>
        <dbReference type="ChEBI" id="CHEBI:57288"/>
    </ligand>
</feature>
<keyword evidence="11 18" id="KW-0573">Peptidoglycan synthesis</keyword>
<dbReference type="CDD" id="cd03353">
    <property type="entry name" value="LbH_GlmU_C"/>
    <property type="match status" value="1"/>
</dbReference>
<feature type="binding site" evidence="18">
    <location>
        <position position="421"/>
    </location>
    <ligand>
        <name>acetyl-CoA</name>
        <dbReference type="ChEBI" id="CHEBI:57288"/>
    </ligand>
</feature>
<evidence type="ECO:0000256" key="11">
    <source>
        <dbReference type="ARBA" id="ARBA00022984"/>
    </source>
</evidence>
<feature type="domain" description="MobA-like NTP transferase" evidence="19">
    <location>
        <begin position="8"/>
        <end position="131"/>
    </location>
</feature>
<accession>D1AVW1</accession>
<feature type="binding site" evidence="18">
    <location>
        <position position="378"/>
    </location>
    <ligand>
        <name>acetyl-CoA</name>
        <dbReference type="ChEBI" id="CHEBI:57288"/>
    </ligand>
</feature>
<dbReference type="InterPro" id="IPR038009">
    <property type="entry name" value="GlmU_C_LbH"/>
</dbReference>
<feature type="binding site" evidence="18">
    <location>
        <position position="349"/>
    </location>
    <ligand>
        <name>UDP-N-acetyl-alpha-D-glucosamine</name>
        <dbReference type="ChEBI" id="CHEBI:57705"/>
    </ligand>
</feature>
<comment type="function">
    <text evidence="17 18">Catalyzes the last two sequential reactions in the de novo biosynthetic pathway for UDP-N-acetylglucosamine (UDP-GlcNAc). The C-terminal domain catalyzes the transfer of acetyl group from acetyl coenzyme A to glucosamine-1-phosphate (GlcN-1-P) to produce N-acetylglucosamine-1-phosphate (GlcNAc-1-P), which is converted into UDP-GlcNAc by the transfer of uridine 5-monophosphate (from uridine 5-triphosphate), a reaction catalyzed by the N-terminal domain.</text>
</comment>
<keyword evidence="13 18" id="KW-0012">Acyltransferase</keyword>
<dbReference type="STRING" id="519441.Smon_1438"/>
<evidence type="ECO:0000256" key="4">
    <source>
        <dbReference type="ARBA" id="ARBA00022490"/>
    </source>
</evidence>
<evidence type="ECO:0000256" key="6">
    <source>
        <dbReference type="ARBA" id="ARBA00022695"/>
    </source>
</evidence>
<feature type="binding site" evidence="18">
    <location>
        <position position="24"/>
    </location>
    <ligand>
        <name>UDP-N-acetyl-alpha-D-glucosamine</name>
        <dbReference type="ChEBI" id="CHEBI:57705"/>
    </ligand>
</feature>
<evidence type="ECO:0000313" key="21">
    <source>
        <dbReference type="Proteomes" id="UP000002072"/>
    </source>
</evidence>
<keyword evidence="9 18" id="KW-0460">Magnesium</keyword>
<feature type="region of interest" description="N-acetyltransferase" evidence="18">
    <location>
        <begin position="250"/>
        <end position="450"/>
    </location>
</feature>
<dbReference type="EC" id="2.7.7.23" evidence="18"/>
<dbReference type="InterPro" id="IPR005882">
    <property type="entry name" value="Bifunctional_GlmU"/>
</dbReference>